<reference evidence="2" key="1">
    <citation type="submission" date="2023-06" db="EMBL/GenBank/DDBJ databases">
        <title>Genome-scale phylogeny and comparative genomics of the fungal order Sordariales.</title>
        <authorList>
            <consortium name="Lawrence Berkeley National Laboratory"/>
            <person name="Hensen N."/>
            <person name="Bonometti L."/>
            <person name="Westerberg I."/>
            <person name="Brannstrom I.O."/>
            <person name="Guillou S."/>
            <person name="Cros-Aarteil S."/>
            <person name="Calhoun S."/>
            <person name="Haridas S."/>
            <person name="Kuo A."/>
            <person name="Mondo S."/>
            <person name="Pangilinan J."/>
            <person name="Riley R."/>
            <person name="Labutti K."/>
            <person name="Andreopoulos B."/>
            <person name="Lipzen A."/>
            <person name="Chen C."/>
            <person name="Yanf M."/>
            <person name="Daum C."/>
            <person name="Ng V."/>
            <person name="Clum A."/>
            <person name="Steindorff A."/>
            <person name="Ohm R."/>
            <person name="Martin F."/>
            <person name="Silar P."/>
            <person name="Natvig D."/>
            <person name="Lalanne C."/>
            <person name="Gautier V."/>
            <person name="Ament-Velasquez S.L."/>
            <person name="Kruys A."/>
            <person name="Hutchinson M.I."/>
            <person name="Powell A.J."/>
            <person name="Barry K."/>
            <person name="Miller A.N."/>
            <person name="Grigoriev I.V."/>
            <person name="Debuchy R."/>
            <person name="Gladieux P."/>
            <person name="Thoren M.H."/>
            <person name="Johannesson H."/>
        </authorList>
    </citation>
    <scope>NUCLEOTIDE SEQUENCE</scope>
    <source>
        <strain evidence="2">CBS 540.89</strain>
    </source>
</reference>
<sequence>MSSQTVPSHQRIVPGSVNLPPYPWPATATATSTSINPVDIAKDIITKLNTSLSNHDYNVTAGLFTPNGFWRDHLALSWTPRTIKTSPAIAQYLSTAPNKMENISLDLSTEFRKPQFASFAPKQEPKVEGIAFFVGFRTSLGAGRGVVRLIEEEGEWKVWTVFTSLEGLDGFEERVGKRREVGVEHGGREGRKNWRERRGEEQEGGEVEVLVIAGAGQSGLTIAARLKMLGVSSLIIDTNARVGDNWRKRYHQLVLHDPVWYDHMPYLPFPEHWPVFTPKDKLAEWFEFYARALELNVWTSTQLISSSWDDNTKTWEVKVNKEGKGERVLRPKHVVLCTGHSGKKFMPDIKGFEEGVFNGLAVHSADFPGAQKQEGAERKRKAVVVGACNSAHDICQDYYEKGYDVTMVQRSSTCVVSNKAALKVLLAVLYEEGGPPVEDSDIWLHGWPSEIMKSIQVDLTKIQREMDKDLLEGLEKAGFRTDKGIDEGGLFMKYLQRGGGYYIDVGMSQLIIDGKVKVKQGEEIEELVENGLRFKNGEVLEADEIVFATGYENMKTQARHILGDEVADRVEDVWGWDAEGEMKGIWKGTGHPGFWLHGGNLALTRYFSRVVALQIKARLEGLGA</sequence>
<comment type="caution">
    <text evidence="2">The sequence shown here is derived from an EMBL/GenBank/DDBJ whole genome shotgun (WGS) entry which is preliminary data.</text>
</comment>
<name>A0AA40A701_9PEZI</name>
<dbReference type="InterPro" id="IPR050982">
    <property type="entry name" value="Auxin_biosynth/cation_transpt"/>
</dbReference>
<protein>
    <recommendedName>
        <fullName evidence="4">Flavin-containing monooxygenase</fullName>
    </recommendedName>
</protein>
<dbReference type="EMBL" id="JAUKTV010000017">
    <property type="protein sequence ID" value="KAK0710385.1"/>
    <property type="molecule type" value="Genomic_DNA"/>
</dbReference>
<gene>
    <name evidence="2" type="ORF">B0T21DRAFT_404954</name>
</gene>
<dbReference type="PANTHER" id="PTHR43539">
    <property type="entry name" value="FLAVIN-BINDING MONOOXYGENASE-LIKE PROTEIN (AFU_ORTHOLOGUE AFUA_4G09220)"/>
    <property type="match status" value="1"/>
</dbReference>
<dbReference type="GO" id="GO:0004497">
    <property type="term" value="F:monooxygenase activity"/>
    <property type="evidence" value="ECO:0007669"/>
    <property type="project" value="TreeGrafter"/>
</dbReference>
<organism evidence="2 3">
    <name type="scientific">Apiosordaria backusii</name>
    <dbReference type="NCBI Taxonomy" id="314023"/>
    <lineage>
        <taxon>Eukaryota</taxon>
        <taxon>Fungi</taxon>
        <taxon>Dikarya</taxon>
        <taxon>Ascomycota</taxon>
        <taxon>Pezizomycotina</taxon>
        <taxon>Sordariomycetes</taxon>
        <taxon>Sordariomycetidae</taxon>
        <taxon>Sordariales</taxon>
        <taxon>Lasiosphaeriaceae</taxon>
        <taxon>Apiosordaria</taxon>
    </lineage>
</organism>
<keyword evidence="3" id="KW-1185">Reference proteome</keyword>
<keyword evidence="1" id="KW-0560">Oxidoreductase</keyword>
<dbReference type="InterPro" id="IPR036188">
    <property type="entry name" value="FAD/NAD-bd_sf"/>
</dbReference>
<dbReference type="Proteomes" id="UP001172159">
    <property type="component" value="Unassembled WGS sequence"/>
</dbReference>
<accession>A0AA40A701</accession>
<evidence type="ECO:0000256" key="1">
    <source>
        <dbReference type="ARBA" id="ARBA00023002"/>
    </source>
</evidence>
<dbReference type="PANTHER" id="PTHR43539:SF68">
    <property type="entry name" value="FLAVIN-BINDING MONOOXYGENASE-LIKE PROTEIN (AFU_ORTHOLOGUE AFUA_4G09220)"/>
    <property type="match status" value="1"/>
</dbReference>
<dbReference type="AlphaFoldDB" id="A0AA40A701"/>
<evidence type="ECO:0000313" key="2">
    <source>
        <dbReference type="EMBL" id="KAK0710385.1"/>
    </source>
</evidence>
<dbReference type="GO" id="GO:0050660">
    <property type="term" value="F:flavin adenine dinucleotide binding"/>
    <property type="evidence" value="ECO:0007669"/>
    <property type="project" value="TreeGrafter"/>
</dbReference>
<dbReference type="Pfam" id="PF13738">
    <property type="entry name" value="Pyr_redox_3"/>
    <property type="match status" value="1"/>
</dbReference>
<evidence type="ECO:0000313" key="3">
    <source>
        <dbReference type="Proteomes" id="UP001172159"/>
    </source>
</evidence>
<evidence type="ECO:0008006" key="4">
    <source>
        <dbReference type="Google" id="ProtNLM"/>
    </source>
</evidence>
<proteinExistence type="predicted"/>
<dbReference type="SUPFAM" id="SSF51905">
    <property type="entry name" value="FAD/NAD(P)-binding domain"/>
    <property type="match status" value="1"/>
</dbReference>
<dbReference type="Gene3D" id="3.50.50.60">
    <property type="entry name" value="FAD/NAD(P)-binding domain"/>
    <property type="match status" value="1"/>
</dbReference>